<organism evidence="3 4">
    <name type="scientific">Alistipes timonensis JC136</name>
    <dbReference type="NCBI Taxonomy" id="1033731"/>
    <lineage>
        <taxon>Bacteria</taxon>
        <taxon>Pseudomonadati</taxon>
        <taxon>Bacteroidota</taxon>
        <taxon>Bacteroidia</taxon>
        <taxon>Bacteroidales</taxon>
        <taxon>Rikenellaceae</taxon>
        <taxon>Alistipes</taxon>
    </lineage>
</organism>
<evidence type="ECO:0000313" key="3">
    <source>
        <dbReference type="EMBL" id="SEA82971.1"/>
    </source>
</evidence>
<evidence type="ECO:0000313" key="4">
    <source>
        <dbReference type="Proteomes" id="UP000183253"/>
    </source>
</evidence>
<proteinExistence type="predicted"/>
<evidence type="ECO:0000256" key="2">
    <source>
        <dbReference type="SAM" id="Phobius"/>
    </source>
</evidence>
<reference evidence="3 4" key="1">
    <citation type="submission" date="2016-10" db="EMBL/GenBank/DDBJ databases">
        <authorList>
            <person name="de Groot N.N."/>
        </authorList>
    </citation>
    <scope>NUCLEOTIDE SEQUENCE [LARGE SCALE GENOMIC DNA]</scope>
    <source>
        <strain evidence="3 4">DSM 25383</strain>
    </source>
</reference>
<sequence length="190" mass="20640">MMKNKMTFFGAIERNIWGDKINANPYFATLSILAVMLAGAVAGGGRLFYEWFRWDMAMNNVAMAALIVWIWGYNVAESIIAAEDWKVALGRSLLLLPVLILAFVFGAVASVVVICLVILWLALMFISYALTSSGGRSGSRSGGSSSDDDPSIELSTGRKVSGTFAGDDFHGSDGKTYKRTGWGSSDWEKE</sequence>
<feature type="transmembrane region" description="Helical" evidence="2">
    <location>
        <begin position="26"/>
        <end position="49"/>
    </location>
</feature>
<gene>
    <name evidence="3" type="ORF">SAMN05444145_10737</name>
</gene>
<keyword evidence="4" id="KW-1185">Reference proteome</keyword>
<feature type="transmembrane region" description="Helical" evidence="2">
    <location>
        <begin position="94"/>
        <end position="126"/>
    </location>
</feature>
<feature type="compositionally biased region" description="Basic and acidic residues" evidence="1">
    <location>
        <begin position="167"/>
        <end position="176"/>
    </location>
</feature>
<feature type="region of interest" description="Disordered" evidence="1">
    <location>
        <begin position="133"/>
        <end position="190"/>
    </location>
</feature>
<protein>
    <submittedName>
        <fullName evidence="3">Uncharacterized protein</fullName>
    </submittedName>
</protein>
<keyword evidence="2" id="KW-0472">Membrane</keyword>
<evidence type="ECO:0000256" key="1">
    <source>
        <dbReference type="SAM" id="MobiDB-lite"/>
    </source>
</evidence>
<dbReference type="EMBL" id="FNRI01000007">
    <property type="protein sequence ID" value="SEA82971.1"/>
    <property type="molecule type" value="Genomic_DNA"/>
</dbReference>
<accession>A0A1H4ED41</accession>
<keyword evidence="2" id="KW-1133">Transmembrane helix</keyword>
<dbReference type="Proteomes" id="UP000183253">
    <property type="component" value="Unassembled WGS sequence"/>
</dbReference>
<dbReference type="AlphaFoldDB" id="A0A1H4ED41"/>
<keyword evidence="2" id="KW-0812">Transmembrane</keyword>
<feature type="transmembrane region" description="Helical" evidence="2">
    <location>
        <begin position="61"/>
        <end position="82"/>
    </location>
</feature>
<name>A0A1H4ED41_9BACT</name>